<accession>A0ABY6MH37</accession>
<dbReference type="GO" id="GO:0032259">
    <property type="term" value="P:methylation"/>
    <property type="evidence" value="ECO:0007669"/>
    <property type="project" value="UniProtKB-KW"/>
</dbReference>
<dbReference type="Gene3D" id="3.40.50.150">
    <property type="entry name" value="Vaccinia Virus protein VP39"/>
    <property type="match status" value="1"/>
</dbReference>
<dbReference type="Proteomes" id="UP001163156">
    <property type="component" value="Chromosome"/>
</dbReference>
<gene>
    <name evidence="1" type="ORF">OM944_13760</name>
</gene>
<organism evidence="1 2">
    <name type="scientific">Algoriphagus halophytocola</name>
    <dbReference type="NCBI Taxonomy" id="2991499"/>
    <lineage>
        <taxon>Bacteria</taxon>
        <taxon>Pseudomonadati</taxon>
        <taxon>Bacteroidota</taxon>
        <taxon>Cytophagia</taxon>
        <taxon>Cytophagales</taxon>
        <taxon>Cyclobacteriaceae</taxon>
        <taxon>Algoriphagus</taxon>
    </lineage>
</organism>
<keyword evidence="1" id="KW-0808">Transferase</keyword>
<protein>
    <submittedName>
        <fullName evidence="1">Class I SAM-dependent methyltransferase</fullName>
    </submittedName>
</protein>
<keyword evidence="1" id="KW-0489">Methyltransferase</keyword>
<evidence type="ECO:0000313" key="1">
    <source>
        <dbReference type="EMBL" id="UZD21727.1"/>
    </source>
</evidence>
<dbReference type="RefSeq" id="WP_264808196.1">
    <property type="nucleotide sequence ID" value="NZ_CP110226.1"/>
</dbReference>
<keyword evidence="2" id="KW-1185">Reference proteome</keyword>
<reference evidence="1" key="1">
    <citation type="submission" date="2022-10" db="EMBL/GenBank/DDBJ databases">
        <title>Algoriphagus sp. a novel bacteria isolate from halophytes salicornia europaea.</title>
        <authorList>
            <person name="Peng Y."/>
            <person name="Jiang L."/>
            <person name="Lee J."/>
        </authorList>
    </citation>
    <scope>NUCLEOTIDE SEQUENCE</scope>
    <source>
        <strain evidence="1">TR-M5</strain>
    </source>
</reference>
<dbReference type="SUPFAM" id="SSF53335">
    <property type="entry name" value="S-adenosyl-L-methionine-dependent methyltransferases"/>
    <property type="match status" value="1"/>
</dbReference>
<dbReference type="InterPro" id="IPR029063">
    <property type="entry name" value="SAM-dependent_MTases_sf"/>
</dbReference>
<evidence type="ECO:0000313" key="2">
    <source>
        <dbReference type="Proteomes" id="UP001163156"/>
    </source>
</evidence>
<dbReference type="EMBL" id="CP110226">
    <property type="protein sequence ID" value="UZD21727.1"/>
    <property type="molecule type" value="Genomic_DNA"/>
</dbReference>
<dbReference type="CDD" id="cd02440">
    <property type="entry name" value="AdoMet_MTases"/>
    <property type="match status" value="1"/>
</dbReference>
<dbReference type="PANTHER" id="PTHR43861">
    <property type="entry name" value="TRANS-ACONITATE 2-METHYLTRANSFERASE-RELATED"/>
    <property type="match status" value="1"/>
</dbReference>
<proteinExistence type="predicted"/>
<sequence>MGIEVKNSCKFCGSIQLRFFEAQERMIGLGDSFEYTACQDCGSLQISEIPENLSTYYSHSNYYSFLPLVRSGRLKNLLKTLRIRTFLQSGLQPFSPEYGYWLKKVHSSFDAKIADVGCGNGQLLYELAVSGYSDLHGIDPFIEDDVRLHPHVRLYKKELQEVAFQFELIMMHHSFEHMGDPKETLEVCRERLSKGGRLLIRTPVSDASVWKDHQEFWVQLDAPRHLVIPSVAGMKSLAGQFGFQIDEIEFDSTAFQFWGTELYEKGLTLSSKPEDHFTKEELAEMQKKALRYNREGKGDQVCFYMTKIA</sequence>
<name>A0ABY6MH37_9BACT</name>
<dbReference type="GO" id="GO:0008168">
    <property type="term" value="F:methyltransferase activity"/>
    <property type="evidence" value="ECO:0007669"/>
    <property type="project" value="UniProtKB-KW"/>
</dbReference>
<dbReference type="Pfam" id="PF13489">
    <property type="entry name" value="Methyltransf_23"/>
    <property type="match status" value="1"/>
</dbReference>
<dbReference type="PANTHER" id="PTHR43861:SF6">
    <property type="entry name" value="METHYLTRANSFERASE TYPE 11"/>
    <property type="match status" value="1"/>
</dbReference>